<dbReference type="InterPro" id="IPR036938">
    <property type="entry name" value="PAP2/HPO_sf"/>
</dbReference>
<keyword evidence="1" id="KW-0812">Transmembrane</keyword>
<dbReference type="Gene3D" id="1.20.144.10">
    <property type="entry name" value="Phosphatidic acid phosphatase type 2/haloperoxidase"/>
    <property type="match status" value="1"/>
</dbReference>
<keyword evidence="1" id="KW-1133">Transmembrane helix</keyword>
<organism evidence="3 4">
    <name type="scientific">Leucobacter luti</name>
    <dbReference type="NCBI Taxonomy" id="340320"/>
    <lineage>
        <taxon>Bacteria</taxon>
        <taxon>Bacillati</taxon>
        <taxon>Actinomycetota</taxon>
        <taxon>Actinomycetes</taxon>
        <taxon>Micrococcales</taxon>
        <taxon>Microbacteriaceae</taxon>
        <taxon>Leucobacter</taxon>
    </lineage>
</organism>
<keyword evidence="1" id="KW-0472">Membrane</keyword>
<evidence type="ECO:0000313" key="4">
    <source>
        <dbReference type="Proteomes" id="UP000291832"/>
    </source>
</evidence>
<dbReference type="InterPro" id="IPR000326">
    <property type="entry name" value="PAP2/HPO"/>
</dbReference>
<feature type="transmembrane region" description="Helical" evidence="1">
    <location>
        <begin position="21"/>
        <end position="42"/>
    </location>
</feature>
<feature type="domain" description="Phosphatidic acid phosphatase type 2/haloperoxidase" evidence="2">
    <location>
        <begin position="100"/>
        <end position="215"/>
    </location>
</feature>
<feature type="transmembrane region" description="Helical" evidence="1">
    <location>
        <begin position="104"/>
        <end position="124"/>
    </location>
</feature>
<feature type="transmembrane region" description="Helical" evidence="1">
    <location>
        <begin position="170"/>
        <end position="188"/>
    </location>
</feature>
<evidence type="ECO:0000256" key="1">
    <source>
        <dbReference type="SAM" id="Phobius"/>
    </source>
</evidence>
<feature type="transmembrane region" description="Helical" evidence="1">
    <location>
        <begin position="194"/>
        <end position="213"/>
    </location>
</feature>
<feature type="transmembrane region" description="Helical" evidence="1">
    <location>
        <begin position="144"/>
        <end position="163"/>
    </location>
</feature>
<proteinExistence type="predicted"/>
<accession>A0A4Q7TYK0</accession>
<name>A0A4Q7TYK0_9MICO</name>
<dbReference type="SMART" id="SM00014">
    <property type="entry name" value="acidPPc"/>
    <property type="match status" value="1"/>
</dbReference>
<comment type="caution">
    <text evidence="3">The sequence shown here is derived from an EMBL/GenBank/DDBJ whole genome shotgun (WGS) entry which is preliminary data.</text>
</comment>
<gene>
    <name evidence="3" type="ORF">EV139_1509</name>
</gene>
<dbReference type="Proteomes" id="UP000291832">
    <property type="component" value="Unassembled WGS sequence"/>
</dbReference>
<dbReference type="PANTHER" id="PTHR14969">
    <property type="entry name" value="SPHINGOSINE-1-PHOSPHATE PHOSPHOHYDROLASE"/>
    <property type="match status" value="1"/>
</dbReference>
<dbReference type="SUPFAM" id="SSF48317">
    <property type="entry name" value="Acid phosphatase/Vanadium-dependent haloperoxidase"/>
    <property type="match status" value="1"/>
</dbReference>
<feature type="transmembrane region" description="Helical" evidence="1">
    <location>
        <begin position="68"/>
        <end position="97"/>
    </location>
</feature>
<keyword evidence="4" id="KW-1185">Reference proteome</keyword>
<evidence type="ECO:0000259" key="2">
    <source>
        <dbReference type="SMART" id="SM00014"/>
    </source>
</evidence>
<dbReference type="PANTHER" id="PTHR14969:SF13">
    <property type="entry name" value="AT30094P"/>
    <property type="match status" value="1"/>
</dbReference>
<dbReference type="EMBL" id="SHKI01000004">
    <property type="protein sequence ID" value="RZT66083.1"/>
    <property type="molecule type" value="Genomic_DNA"/>
</dbReference>
<dbReference type="OrthoDB" id="5289372at2"/>
<dbReference type="RefSeq" id="WP_130453706.1">
    <property type="nucleotide sequence ID" value="NZ_QYAG01000001.1"/>
</dbReference>
<dbReference type="Pfam" id="PF01569">
    <property type="entry name" value="PAP2"/>
    <property type="match status" value="1"/>
</dbReference>
<evidence type="ECO:0000313" key="3">
    <source>
        <dbReference type="EMBL" id="RZT66083.1"/>
    </source>
</evidence>
<protein>
    <submittedName>
        <fullName evidence="3">Undecaprenyl-diphosphatase</fullName>
    </submittedName>
</protein>
<dbReference type="AlphaFoldDB" id="A0A4Q7TYK0"/>
<sequence>MTRSSAVLPATRVAAGVRAATPWAIVGVAVVVAAGLALRFVVGGPMGPIGPDEWWHGIASVTRGSLPYAIAVFCAEIGGGVGAAATAAIAVALLIVLRRPRDAAAVATAMLLGVAASEALKALVLRPRPWDQLYVSSGSSFPSGHSLGAAALAVSVILVVAAANRMPRTAVTWATVLGIAWILLMMWSRTALHVHWFTDVVAGALLGASIAVLSRRFWFRDRAAAAPRTRAPRPRRR</sequence>
<reference evidence="3 4" key="1">
    <citation type="journal article" date="2015" name="Stand. Genomic Sci.">
        <title>Genomic Encyclopedia of Bacterial and Archaeal Type Strains, Phase III: the genomes of soil and plant-associated and newly described type strains.</title>
        <authorList>
            <person name="Whitman W.B."/>
            <person name="Woyke T."/>
            <person name="Klenk H.P."/>
            <person name="Zhou Y."/>
            <person name="Lilburn T.G."/>
            <person name="Beck B.J."/>
            <person name="De Vos P."/>
            <person name="Vandamme P."/>
            <person name="Eisen J.A."/>
            <person name="Garrity G."/>
            <person name="Hugenholtz P."/>
            <person name="Kyrpides N.C."/>
        </authorList>
    </citation>
    <scope>NUCLEOTIDE SEQUENCE [LARGE SCALE GENOMIC DNA]</scope>
    <source>
        <strain evidence="3 4">RF6</strain>
    </source>
</reference>